<name>A0ABP8NNE3_9BACT</name>
<dbReference type="Pfam" id="PF18962">
    <property type="entry name" value="Por_Secre_tail"/>
    <property type="match status" value="1"/>
</dbReference>
<feature type="signal peptide" evidence="2">
    <location>
        <begin position="1"/>
        <end position="22"/>
    </location>
</feature>
<dbReference type="InterPro" id="IPR029058">
    <property type="entry name" value="AB_hydrolase_fold"/>
</dbReference>
<dbReference type="NCBIfam" id="TIGR04183">
    <property type="entry name" value="Por_Secre_tail"/>
    <property type="match status" value="1"/>
</dbReference>
<reference evidence="6" key="1">
    <citation type="journal article" date="2019" name="Int. J. Syst. Evol. Microbiol.">
        <title>The Global Catalogue of Microorganisms (GCM) 10K type strain sequencing project: providing services to taxonomists for standard genome sequencing and annotation.</title>
        <authorList>
            <consortium name="The Broad Institute Genomics Platform"/>
            <consortium name="The Broad Institute Genome Sequencing Center for Infectious Disease"/>
            <person name="Wu L."/>
            <person name="Ma J."/>
        </authorList>
    </citation>
    <scope>NUCLEOTIDE SEQUENCE [LARGE SCALE GENOMIC DNA]</scope>
    <source>
        <strain evidence="6">JCM 32105</strain>
    </source>
</reference>
<organism evidence="5 6">
    <name type="scientific">Nemorincola caseinilytica</name>
    <dbReference type="NCBI Taxonomy" id="2054315"/>
    <lineage>
        <taxon>Bacteria</taxon>
        <taxon>Pseudomonadati</taxon>
        <taxon>Bacteroidota</taxon>
        <taxon>Chitinophagia</taxon>
        <taxon>Chitinophagales</taxon>
        <taxon>Chitinophagaceae</taxon>
        <taxon>Nemorincola</taxon>
    </lineage>
</organism>
<dbReference type="PANTHER" id="PTHR48081">
    <property type="entry name" value="AB HYDROLASE SUPERFAMILY PROTEIN C4A8.06C"/>
    <property type="match status" value="1"/>
</dbReference>
<keyword evidence="1" id="KW-0378">Hydrolase</keyword>
<feature type="chain" id="PRO_5047438400" description="T9SS C-terminal target domain-containing protein" evidence="2">
    <location>
        <begin position="23"/>
        <end position="401"/>
    </location>
</feature>
<evidence type="ECO:0000313" key="6">
    <source>
        <dbReference type="Proteomes" id="UP001500067"/>
    </source>
</evidence>
<evidence type="ECO:0008006" key="7">
    <source>
        <dbReference type="Google" id="ProtNLM"/>
    </source>
</evidence>
<protein>
    <recommendedName>
        <fullName evidence="7">T9SS C-terminal target domain-containing protein</fullName>
    </recommendedName>
</protein>
<dbReference type="InterPro" id="IPR050300">
    <property type="entry name" value="GDXG_lipolytic_enzyme"/>
</dbReference>
<keyword evidence="2" id="KW-0732">Signal</keyword>
<keyword evidence="6" id="KW-1185">Reference proteome</keyword>
<gene>
    <name evidence="5" type="ORF">GCM10023093_26880</name>
</gene>
<dbReference type="SUPFAM" id="SSF53474">
    <property type="entry name" value="alpha/beta-Hydrolases"/>
    <property type="match status" value="1"/>
</dbReference>
<dbReference type="InterPro" id="IPR049492">
    <property type="entry name" value="BD-FAE-like_dom"/>
</dbReference>
<evidence type="ECO:0000256" key="1">
    <source>
        <dbReference type="ARBA" id="ARBA00022801"/>
    </source>
</evidence>
<evidence type="ECO:0000259" key="4">
    <source>
        <dbReference type="Pfam" id="PF20434"/>
    </source>
</evidence>
<evidence type="ECO:0000256" key="2">
    <source>
        <dbReference type="SAM" id="SignalP"/>
    </source>
</evidence>
<dbReference type="Gene3D" id="3.40.50.1820">
    <property type="entry name" value="alpha/beta hydrolase"/>
    <property type="match status" value="1"/>
</dbReference>
<dbReference type="Proteomes" id="UP001500067">
    <property type="component" value="Unassembled WGS sequence"/>
</dbReference>
<comment type="caution">
    <text evidence="5">The sequence shown here is derived from an EMBL/GenBank/DDBJ whole genome shotgun (WGS) entry which is preliminary data.</text>
</comment>
<proteinExistence type="predicted"/>
<evidence type="ECO:0000259" key="3">
    <source>
        <dbReference type="Pfam" id="PF18962"/>
    </source>
</evidence>
<dbReference type="RefSeq" id="WP_345084099.1">
    <property type="nucleotide sequence ID" value="NZ_BAABFA010000019.1"/>
</dbReference>
<sequence>MKKILYSFLLGISVMGATRAAAQCPAGRYDTELFPTYSVSTVTYSTPYNLQMDIYQPDGDTYPNRPLMILGHGGSFIGGSKTDDPTIVELCKRFAKRGYVTASINYRLGDLFSMAADSNKAISIVVKAISDGKAAIRYFMKDAYTSNTYHIDTNNIFVGGNSAGAVLYMHVGYLGSMAEVPSYIADTMLTNGGFEGNSGNEGYNVKVRGIINLAGALNSTSFINYNDKPSVNAQGTADNTVPYNCAYPLSGVVHVNLCGMGQLESVMATQNIYHMTRIYDGEGHVPWSSNAVMLNSVDSMVEEFCYNIICDGAAAVKETKNTTQVSLYPNPATGSVNISAGAALSAITICDQTGRTLHTITGIRSNSYTVNTGAFAPGLYFVRATFADGNVAPIVKQLVIQ</sequence>
<dbReference type="EMBL" id="BAABFA010000019">
    <property type="protein sequence ID" value="GAA4468719.1"/>
    <property type="molecule type" value="Genomic_DNA"/>
</dbReference>
<dbReference type="InterPro" id="IPR026444">
    <property type="entry name" value="Secre_tail"/>
</dbReference>
<accession>A0ABP8NNE3</accession>
<feature type="domain" description="Secretion system C-terminal sorting" evidence="3">
    <location>
        <begin position="327"/>
        <end position="390"/>
    </location>
</feature>
<feature type="domain" description="BD-FAE-like" evidence="4">
    <location>
        <begin position="52"/>
        <end position="215"/>
    </location>
</feature>
<dbReference type="Pfam" id="PF20434">
    <property type="entry name" value="BD-FAE"/>
    <property type="match status" value="1"/>
</dbReference>
<evidence type="ECO:0000313" key="5">
    <source>
        <dbReference type="EMBL" id="GAA4468719.1"/>
    </source>
</evidence>